<evidence type="ECO:0000259" key="4">
    <source>
        <dbReference type="SMART" id="SM00967"/>
    </source>
</evidence>
<dbReference type="InterPro" id="IPR029028">
    <property type="entry name" value="Alpha/beta_knot_MTases"/>
</dbReference>
<dbReference type="SUPFAM" id="SSF75217">
    <property type="entry name" value="alpha/beta knot"/>
    <property type="match status" value="1"/>
</dbReference>
<keyword evidence="2 5" id="KW-0489">Methyltransferase</keyword>
<dbReference type="SMART" id="SM00967">
    <property type="entry name" value="SpoU_sub_bind"/>
    <property type="match status" value="1"/>
</dbReference>
<evidence type="ECO:0000256" key="3">
    <source>
        <dbReference type="ARBA" id="ARBA00022679"/>
    </source>
</evidence>
<dbReference type="Proteomes" id="UP001148125">
    <property type="component" value="Unassembled WGS sequence"/>
</dbReference>
<evidence type="ECO:0000256" key="2">
    <source>
        <dbReference type="ARBA" id="ARBA00022603"/>
    </source>
</evidence>
<dbReference type="EMBL" id="JAOTPO010000002">
    <property type="protein sequence ID" value="MDE5412364.1"/>
    <property type="molecule type" value="Genomic_DNA"/>
</dbReference>
<dbReference type="InterPro" id="IPR001537">
    <property type="entry name" value="SpoU_MeTrfase"/>
</dbReference>
<organism evidence="5 6">
    <name type="scientific">Alkalihalobacterium chitinilyticum</name>
    <dbReference type="NCBI Taxonomy" id="2980103"/>
    <lineage>
        <taxon>Bacteria</taxon>
        <taxon>Bacillati</taxon>
        <taxon>Bacillota</taxon>
        <taxon>Bacilli</taxon>
        <taxon>Bacillales</taxon>
        <taxon>Bacillaceae</taxon>
        <taxon>Alkalihalobacterium</taxon>
    </lineage>
</organism>
<dbReference type="Pfam" id="PF00588">
    <property type="entry name" value="SpoU_methylase"/>
    <property type="match status" value="1"/>
</dbReference>
<dbReference type="Gene3D" id="3.30.1330.30">
    <property type="match status" value="1"/>
</dbReference>
<dbReference type="CDD" id="cd18095">
    <property type="entry name" value="SpoU-like_rRNA-MTase"/>
    <property type="match status" value="1"/>
</dbReference>
<keyword evidence="6" id="KW-1185">Reference proteome</keyword>
<keyword evidence="3" id="KW-0808">Transferase</keyword>
<dbReference type="GO" id="GO:0008168">
    <property type="term" value="F:methyltransferase activity"/>
    <property type="evidence" value="ECO:0007669"/>
    <property type="project" value="UniProtKB-KW"/>
</dbReference>
<dbReference type="InterPro" id="IPR029026">
    <property type="entry name" value="tRNA_m1G_MTases_N"/>
</dbReference>
<dbReference type="Pfam" id="PF22435">
    <property type="entry name" value="MRM3-like_sub_bind"/>
    <property type="match status" value="1"/>
</dbReference>
<dbReference type="PANTHER" id="PTHR43191:SF2">
    <property type="entry name" value="RRNA METHYLTRANSFERASE 3, MITOCHONDRIAL"/>
    <property type="match status" value="1"/>
</dbReference>
<feature type="domain" description="RNA 2-O ribose methyltransferase substrate binding" evidence="4">
    <location>
        <begin position="41"/>
        <end position="110"/>
    </location>
</feature>
<reference evidence="5" key="1">
    <citation type="submission" date="2024-05" db="EMBL/GenBank/DDBJ databases">
        <title>Alkalihalobacillus sp. strain MEB203 novel alkaliphilic bacterium from Lonar Lake, India.</title>
        <authorList>
            <person name="Joshi A."/>
            <person name="Thite S."/>
            <person name="Mengade P."/>
        </authorList>
    </citation>
    <scope>NUCLEOTIDE SEQUENCE</scope>
    <source>
        <strain evidence="5">MEB 203</strain>
    </source>
</reference>
<dbReference type="InterPro" id="IPR053888">
    <property type="entry name" value="MRM3-like_sub_bind"/>
</dbReference>
<dbReference type="Gene3D" id="3.40.1280.10">
    <property type="match status" value="1"/>
</dbReference>
<dbReference type="PANTHER" id="PTHR43191">
    <property type="entry name" value="RRNA METHYLTRANSFERASE 3"/>
    <property type="match status" value="1"/>
</dbReference>
<gene>
    <name evidence="5" type="ORF">N7Z68_03130</name>
</gene>
<comment type="similarity">
    <text evidence="1">Belongs to the class IV-like SAM-binding methyltransferase superfamily. RNA methyltransferase TrmH family.</text>
</comment>
<proteinExistence type="inferred from homology"/>
<dbReference type="InterPro" id="IPR013123">
    <property type="entry name" value="SpoU_subst-bd"/>
</dbReference>
<comment type="caution">
    <text evidence="5">The sequence shown here is derived from an EMBL/GenBank/DDBJ whole genome shotgun (WGS) entry which is preliminary data.</text>
</comment>
<evidence type="ECO:0000313" key="6">
    <source>
        <dbReference type="Proteomes" id="UP001148125"/>
    </source>
</evidence>
<name>A0ABT5VDS8_9BACI</name>
<evidence type="ECO:0000256" key="1">
    <source>
        <dbReference type="ARBA" id="ARBA00007228"/>
    </source>
</evidence>
<dbReference type="InterPro" id="IPR029064">
    <property type="entry name" value="Ribosomal_eL30-like_sf"/>
</dbReference>
<dbReference type="InterPro" id="IPR051259">
    <property type="entry name" value="rRNA_Methyltransferase"/>
</dbReference>
<protein>
    <submittedName>
        <fullName evidence="5">RNA methyltransferase</fullName>
    </submittedName>
</protein>
<sequence length="261" mass="29180">MYFDKDEEFVMNRIESAKNPKVKQWKKLHTKKGRDTDHQFLIEGTHLIEEARKSGIDPLELIISEEYDVPKNWSDWQVPITYVTDRVMMELSETKSPQGVIAICQQFEHQLIPSQGRYLLIDAVQDPGNVGTIIRTADAAGVDGIVLGDGSVDLYNGKVIRSTQGSLFHLPIVKGNLLEWIEKLKTLDIPVYGTALENGQDYNEIESPSSFALMVGNEGEGVSKELLKETDANLYVPIYGKAESLNVAIATAILLYGLRNK</sequence>
<dbReference type="SUPFAM" id="SSF55315">
    <property type="entry name" value="L30e-like"/>
    <property type="match status" value="1"/>
</dbReference>
<accession>A0ABT5VDS8</accession>
<evidence type="ECO:0000313" key="5">
    <source>
        <dbReference type="EMBL" id="MDE5412364.1"/>
    </source>
</evidence>
<dbReference type="GO" id="GO:0032259">
    <property type="term" value="P:methylation"/>
    <property type="evidence" value="ECO:0007669"/>
    <property type="project" value="UniProtKB-KW"/>
</dbReference>